<dbReference type="PANTHER" id="PTHR24031">
    <property type="entry name" value="RNA HELICASE"/>
    <property type="match status" value="1"/>
</dbReference>
<evidence type="ECO:0000313" key="12">
    <source>
        <dbReference type="Proteomes" id="UP001623330"/>
    </source>
</evidence>
<dbReference type="Pfam" id="PF00270">
    <property type="entry name" value="DEAD"/>
    <property type="match status" value="1"/>
</dbReference>
<evidence type="ECO:0000256" key="8">
    <source>
        <dbReference type="SAM" id="MobiDB-lite"/>
    </source>
</evidence>
<dbReference type="EC" id="3.6.4.13" evidence="7"/>
<dbReference type="InterPro" id="IPR027417">
    <property type="entry name" value="P-loop_NTPase"/>
</dbReference>
<dbReference type="PROSITE" id="PS00039">
    <property type="entry name" value="DEAD_ATP_HELICASE"/>
    <property type="match status" value="1"/>
</dbReference>
<dbReference type="EMBL" id="JBEVYD010000002">
    <property type="protein sequence ID" value="KAL3234903.1"/>
    <property type="molecule type" value="Genomic_DNA"/>
</dbReference>
<feature type="compositionally biased region" description="Basic and acidic residues" evidence="8">
    <location>
        <begin position="36"/>
        <end position="50"/>
    </location>
</feature>
<name>A0ABR4P004_9SACH</name>
<feature type="compositionally biased region" description="Basic and acidic residues" evidence="8">
    <location>
        <begin position="110"/>
        <end position="125"/>
    </location>
</feature>
<evidence type="ECO:0000256" key="5">
    <source>
        <dbReference type="ARBA" id="ARBA00022884"/>
    </source>
</evidence>
<evidence type="ECO:0000313" key="11">
    <source>
        <dbReference type="EMBL" id="KAL3234903.1"/>
    </source>
</evidence>
<comment type="function">
    <text evidence="7">RNA helicase.</text>
</comment>
<keyword evidence="1 6" id="KW-0547">Nucleotide-binding</keyword>
<dbReference type="SUPFAM" id="SSF52540">
    <property type="entry name" value="P-loop containing nucleoside triphosphate hydrolases"/>
    <property type="match status" value="2"/>
</dbReference>
<evidence type="ECO:0000259" key="9">
    <source>
        <dbReference type="PROSITE" id="PS51192"/>
    </source>
</evidence>
<dbReference type="PROSITE" id="PS51192">
    <property type="entry name" value="HELICASE_ATP_BIND_1"/>
    <property type="match status" value="1"/>
</dbReference>
<evidence type="ECO:0000256" key="3">
    <source>
        <dbReference type="ARBA" id="ARBA00022806"/>
    </source>
</evidence>
<dbReference type="InterPro" id="IPR011545">
    <property type="entry name" value="DEAD/DEAH_box_helicase_dom"/>
</dbReference>
<evidence type="ECO:0000256" key="2">
    <source>
        <dbReference type="ARBA" id="ARBA00022801"/>
    </source>
</evidence>
<comment type="caution">
    <text evidence="11">The sequence shown here is derived from an EMBL/GenBank/DDBJ whole genome shotgun (WGS) entry which is preliminary data.</text>
</comment>
<feature type="compositionally biased region" description="Polar residues" evidence="8">
    <location>
        <begin position="80"/>
        <end position="109"/>
    </location>
</feature>
<comment type="similarity">
    <text evidence="6">Belongs to the DEAD box helicase family.</text>
</comment>
<dbReference type="CDD" id="cd18787">
    <property type="entry name" value="SF2_C_DEAD"/>
    <property type="match status" value="1"/>
</dbReference>
<reference evidence="11 12" key="1">
    <citation type="submission" date="2024-05" db="EMBL/GenBank/DDBJ databases">
        <title>Long read based assembly of the Candida bracarensis genome reveals expanded adhesin content.</title>
        <authorList>
            <person name="Marcet-Houben M."/>
            <person name="Ksiezopolska E."/>
            <person name="Gabaldon T."/>
        </authorList>
    </citation>
    <scope>NUCLEOTIDE SEQUENCE [LARGE SCALE GENOMIC DNA]</scope>
    <source>
        <strain evidence="11 12">CBM6</strain>
    </source>
</reference>
<evidence type="ECO:0000256" key="4">
    <source>
        <dbReference type="ARBA" id="ARBA00022840"/>
    </source>
</evidence>
<evidence type="ECO:0000256" key="7">
    <source>
        <dbReference type="RuleBase" id="RU365068"/>
    </source>
</evidence>
<feature type="compositionally biased region" description="Basic residues" evidence="8">
    <location>
        <begin position="656"/>
        <end position="672"/>
    </location>
</feature>
<organism evidence="11 12">
    <name type="scientific">Nakaseomyces bracarensis</name>
    <dbReference type="NCBI Taxonomy" id="273131"/>
    <lineage>
        <taxon>Eukaryota</taxon>
        <taxon>Fungi</taxon>
        <taxon>Dikarya</taxon>
        <taxon>Ascomycota</taxon>
        <taxon>Saccharomycotina</taxon>
        <taxon>Saccharomycetes</taxon>
        <taxon>Saccharomycetales</taxon>
        <taxon>Saccharomycetaceae</taxon>
        <taxon>Nakaseomyces</taxon>
    </lineage>
</organism>
<keyword evidence="3 6" id="KW-0347">Helicase</keyword>
<sequence length="672" mass="77315">MLFRNALRPLVQELATANKQLLRSAVRFYNEDRFQKRDNNSDSRNRDFKSYKPRNFKPRDNFRDGNDRYSSRGDGDRYNSRSGSYNTRDGFNSRGNYNNKFKRPNQFNKFENDSRTRSYKNDKFSSKRNNSKASEEVDLAANSTAEIIHIKKNSEDLNVSLKDLFEKDIISRDLHSSIDKMKFPSLSPVQQKTIEPIITNSDSDVIARAKTGTGKTFAFLIPIFQHLINTRKDSSDMVKCVVIAPTRDLALQIETEVRKIHQNNNILKKFSSVSLVGGTNFGEAMRRMRQSRPNIVIGTPGRLIDVLEKHGSEYFSAVDFKVLDEADRLLEIGFKDDLSYINKMLNDLNSTGPKNIRTLLFSATLDHKVQSLSNDIMNKDKCLYIDTIDENEPEAHERIDQSIVVSDQFSSSIYAALEHIEKQSAEIKDYKGILFLPTVKFTKFFANVLKRNIKFPVYEFHGQVTQNKRTRIVTEFKKKSKGLLVCTDVGARGMDFPNITEVLQIGLPSELPNYIHRIGRTARSGKEGSSVAFISKSELPFFKLLEEEHKVKIENVTEYEPQPHIMEALATKLHVNEDELHEIILSILSFYQVCLKDYGMNYRKILPEVAETYGALLLKEDKRLPFQGYHLLNRYGLGSDPVATKIFQVDELRSRNSGRRPNHKSYSRRGQY</sequence>
<gene>
    <name evidence="11" type="ORF">RNJ44_02691</name>
</gene>
<protein>
    <recommendedName>
        <fullName evidence="7">ATP-dependent RNA helicase</fullName>
        <ecNumber evidence="7">3.6.4.13</ecNumber>
    </recommendedName>
</protein>
<evidence type="ECO:0000256" key="1">
    <source>
        <dbReference type="ARBA" id="ARBA00022741"/>
    </source>
</evidence>
<keyword evidence="12" id="KW-1185">Reference proteome</keyword>
<dbReference type="PROSITE" id="PS51194">
    <property type="entry name" value="HELICASE_CTER"/>
    <property type="match status" value="1"/>
</dbReference>
<keyword evidence="4 6" id="KW-0067">ATP-binding</keyword>
<comment type="domain">
    <text evidence="7">The Q motif is unique to and characteristic of the DEAD box family of RNA helicases and controls ATP binding and hydrolysis.</text>
</comment>
<dbReference type="InterPro" id="IPR000629">
    <property type="entry name" value="RNA-helicase_DEAD-box_CS"/>
</dbReference>
<accession>A0ABR4P004</accession>
<feature type="domain" description="Helicase C-terminal" evidence="10">
    <location>
        <begin position="412"/>
        <end position="565"/>
    </location>
</feature>
<dbReference type="Proteomes" id="UP001623330">
    <property type="component" value="Unassembled WGS sequence"/>
</dbReference>
<dbReference type="Pfam" id="PF00271">
    <property type="entry name" value="Helicase_C"/>
    <property type="match status" value="1"/>
</dbReference>
<dbReference type="SMART" id="SM00490">
    <property type="entry name" value="HELICc"/>
    <property type="match status" value="1"/>
</dbReference>
<keyword evidence="5 7" id="KW-0694">RNA-binding</keyword>
<dbReference type="SMART" id="SM00487">
    <property type="entry name" value="DEXDc"/>
    <property type="match status" value="1"/>
</dbReference>
<dbReference type="InterPro" id="IPR014001">
    <property type="entry name" value="Helicase_ATP-bd"/>
</dbReference>
<evidence type="ECO:0000259" key="10">
    <source>
        <dbReference type="PROSITE" id="PS51194"/>
    </source>
</evidence>
<feature type="compositionally biased region" description="Basic and acidic residues" evidence="8">
    <location>
        <begin position="57"/>
        <end position="79"/>
    </location>
</feature>
<evidence type="ECO:0000256" key="6">
    <source>
        <dbReference type="RuleBase" id="RU000492"/>
    </source>
</evidence>
<dbReference type="Gene3D" id="3.40.50.300">
    <property type="entry name" value="P-loop containing nucleotide triphosphate hydrolases"/>
    <property type="match status" value="2"/>
</dbReference>
<feature type="region of interest" description="Disordered" evidence="8">
    <location>
        <begin position="36"/>
        <end position="137"/>
    </location>
</feature>
<keyword evidence="2 6" id="KW-0378">Hydrolase</keyword>
<comment type="catalytic activity">
    <reaction evidence="7">
        <text>ATP + H2O = ADP + phosphate + H(+)</text>
        <dbReference type="Rhea" id="RHEA:13065"/>
        <dbReference type="ChEBI" id="CHEBI:15377"/>
        <dbReference type="ChEBI" id="CHEBI:15378"/>
        <dbReference type="ChEBI" id="CHEBI:30616"/>
        <dbReference type="ChEBI" id="CHEBI:43474"/>
        <dbReference type="ChEBI" id="CHEBI:456216"/>
        <dbReference type="EC" id="3.6.4.13"/>
    </reaction>
</comment>
<feature type="region of interest" description="Disordered" evidence="8">
    <location>
        <begin position="653"/>
        <end position="672"/>
    </location>
</feature>
<dbReference type="InterPro" id="IPR001650">
    <property type="entry name" value="Helicase_C-like"/>
</dbReference>
<feature type="domain" description="Helicase ATP-binding" evidence="9">
    <location>
        <begin position="196"/>
        <end position="383"/>
    </location>
</feature>
<proteinExistence type="inferred from homology"/>